<name>A0A2A7SAB6_BURGA</name>
<protein>
    <submittedName>
        <fullName evidence="1">Uncharacterized protein</fullName>
    </submittedName>
</protein>
<dbReference type="EMBL" id="PDDY01000003">
    <property type="protein sequence ID" value="PEH40422.1"/>
    <property type="molecule type" value="Genomic_DNA"/>
</dbReference>
<gene>
    <name evidence="1" type="ORF">CRM94_17010</name>
</gene>
<evidence type="ECO:0000313" key="1">
    <source>
        <dbReference type="EMBL" id="PEH40422.1"/>
    </source>
</evidence>
<proteinExistence type="predicted"/>
<evidence type="ECO:0000313" key="2">
    <source>
        <dbReference type="Proteomes" id="UP000220629"/>
    </source>
</evidence>
<dbReference type="RefSeq" id="WP_098153351.1">
    <property type="nucleotide sequence ID" value="NZ_PDDY01000003.1"/>
</dbReference>
<sequence>MNPNTLIILTLLAGFAFLWFKSADLSSGRKLRPVGQADALDSNHSVMAGRAVDNAAHLRGEMTPTSAPGVNPVTGLPMVNSVIDVGGNVLGAGSVGVTGGDHTTTTEHSAVIDGFHSHCTD</sequence>
<dbReference type="Proteomes" id="UP000220629">
    <property type="component" value="Unassembled WGS sequence"/>
</dbReference>
<accession>A0A2A7SAB6</accession>
<organism evidence="1 2">
    <name type="scientific">Burkholderia gladioli</name>
    <name type="common">Pseudomonas marginata</name>
    <name type="synonym">Phytomonas marginata</name>
    <dbReference type="NCBI Taxonomy" id="28095"/>
    <lineage>
        <taxon>Bacteria</taxon>
        <taxon>Pseudomonadati</taxon>
        <taxon>Pseudomonadota</taxon>
        <taxon>Betaproteobacteria</taxon>
        <taxon>Burkholderiales</taxon>
        <taxon>Burkholderiaceae</taxon>
        <taxon>Burkholderia</taxon>
    </lineage>
</organism>
<comment type="caution">
    <text evidence="1">The sequence shown here is derived from an EMBL/GenBank/DDBJ whole genome shotgun (WGS) entry which is preliminary data.</text>
</comment>
<dbReference type="AlphaFoldDB" id="A0A2A7SAB6"/>
<reference evidence="2" key="1">
    <citation type="submission" date="2017-09" db="EMBL/GenBank/DDBJ databases">
        <title>FDA dAtabase for Regulatory Grade micrObial Sequences (FDA-ARGOS): Supporting development and validation of Infectious Disease Dx tests.</title>
        <authorList>
            <person name="Minogue T."/>
            <person name="Wolcott M."/>
            <person name="Wasieloski L."/>
            <person name="Aguilar W."/>
            <person name="Moore D."/>
            <person name="Tallon L."/>
            <person name="Sadzewicz L."/>
            <person name="Ott S."/>
            <person name="Zhao X."/>
            <person name="Nagaraj S."/>
            <person name="Vavikolanu K."/>
            <person name="Aluvathingal J."/>
            <person name="Nadendla S."/>
            <person name="Sichtig H."/>
        </authorList>
    </citation>
    <scope>NUCLEOTIDE SEQUENCE [LARGE SCALE GENOMIC DNA]</scope>
    <source>
        <strain evidence="2">FDAARGOS_390</strain>
    </source>
</reference>